<organism evidence="2 3">
    <name type="scientific">Actinomadura rubrobrunea</name>
    <dbReference type="NCBI Taxonomy" id="115335"/>
    <lineage>
        <taxon>Bacteria</taxon>
        <taxon>Bacillati</taxon>
        <taxon>Actinomycetota</taxon>
        <taxon>Actinomycetes</taxon>
        <taxon>Streptosporangiales</taxon>
        <taxon>Thermomonosporaceae</taxon>
        <taxon>Actinomadura</taxon>
    </lineage>
</organism>
<sequence length="154" mass="17182">MITGLGIATVWVLDQDEAKKFFTEKLGLELRYDMSFGQGGMRWVTVSAKDQPDLQLTLMVPGPPSMDPESAEQVKSLVAKGILGAGAFTTDDCQKTYEELSARGVEFIQKPEKRPYGIEALFRDNSGNWFSLTQPTGEFDHSVDWEPCGRDEQQ</sequence>
<protein>
    <submittedName>
        <fullName evidence="2">Lyase</fullName>
    </submittedName>
</protein>
<evidence type="ECO:0000313" key="2">
    <source>
        <dbReference type="EMBL" id="GLW63230.1"/>
    </source>
</evidence>
<dbReference type="SUPFAM" id="SSF54593">
    <property type="entry name" value="Glyoxalase/Bleomycin resistance protein/Dihydroxybiphenyl dioxygenase"/>
    <property type="match status" value="1"/>
</dbReference>
<dbReference type="EMBL" id="BSRZ01000002">
    <property type="protein sequence ID" value="GLW63230.1"/>
    <property type="molecule type" value="Genomic_DNA"/>
</dbReference>
<dbReference type="RefSeq" id="WP_067910828.1">
    <property type="nucleotide sequence ID" value="NZ_BSRZ01000002.1"/>
</dbReference>
<evidence type="ECO:0000259" key="1">
    <source>
        <dbReference type="PROSITE" id="PS51819"/>
    </source>
</evidence>
<dbReference type="Proteomes" id="UP001165124">
    <property type="component" value="Unassembled WGS sequence"/>
</dbReference>
<name>A0A9W6UW19_9ACTN</name>
<dbReference type="PANTHER" id="PTHR36437:SF2">
    <property type="entry name" value="GLYOXALASE_BLEOMYCIN RESISTANCE PROTEIN_DIOXYGENASE"/>
    <property type="match status" value="1"/>
</dbReference>
<dbReference type="AlphaFoldDB" id="A0A9W6UW19"/>
<feature type="domain" description="VOC" evidence="1">
    <location>
        <begin position="4"/>
        <end position="135"/>
    </location>
</feature>
<dbReference type="PROSITE" id="PS51819">
    <property type="entry name" value="VOC"/>
    <property type="match status" value="1"/>
</dbReference>
<reference evidence="2" key="1">
    <citation type="submission" date="2023-02" db="EMBL/GenBank/DDBJ databases">
        <title>Actinomadura rubrobrunea NBRC 14622.</title>
        <authorList>
            <person name="Ichikawa N."/>
            <person name="Sato H."/>
            <person name="Tonouchi N."/>
        </authorList>
    </citation>
    <scope>NUCLEOTIDE SEQUENCE</scope>
    <source>
        <strain evidence="2">NBRC 14622</strain>
    </source>
</reference>
<keyword evidence="3" id="KW-1185">Reference proteome</keyword>
<dbReference type="InterPro" id="IPR004360">
    <property type="entry name" value="Glyas_Fos-R_dOase_dom"/>
</dbReference>
<dbReference type="Gene3D" id="3.10.180.10">
    <property type="entry name" value="2,3-Dihydroxybiphenyl 1,2-Dioxygenase, domain 1"/>
    <property type="match status" value="1"/>
</dbReference>
<dbReference type="Pfam" id="PF00903">
    <property type="entry name" value="Glyoxalase"/>
    <property type="match status" value="1"/>
</dbReference>
<dbReference type="PANTHER" id="PTHR36437">
    <property type="entry name" value="GLYOXALASE/BLEOMYCIN RESISTANCE PROTEIN/DIOXYGENASE"/>
    <property type="match status" value="1"/>
</dbReference>
<proteinExistence type="predicted"/>
<comment type="caution">
    <text evidence="2">The sequence shown here is derived from an EMBL/GenBank/DDBJ whole genome shotgun (WGS) entry which is preliminary data.</text>
</comment>
<gene>
    <name evidence="2" type="ORF">Arub01_14740</name>
</gene>
<keyword evidence="2" id="KW-0456">Lyase</keyword>
<dbReference type="GO" id="GO:0016829">
    <property type="term" value="F:lyase activity"/>
    <property type="evidence" value="ECO:0007669"/>
    <property type="project" value="UniProtKB-KW"/>
</dbReference>
<evidence type="ECO:0000313" key="3">
    <source>
        <dbReference type="Proteomes" id="UP001165124"/>
    </source>
</evidence>
<accession>A0A9W6UW19</accession>
<dbReference type="InterPro" id="IPR037523">
    <property type="entry name" value="VOC_core"/>
</dbReference>
<dbReference type="InterPro" id="IPR029068">
    <property type="entry name" value="Glyas_Bleomycin-R_OHBP_Dase"/>
</dbReference>